<proteinExistence type="predicted"/>
<accession>A0ACA9N350</accession>
<protein>
    <submittedName>
        <fullName evidence="1">17203_t:CDS:1</fullName>
    </submittedName>
</protein>
<dbReference type="EMBL" id="CAJVQC010011818">
    <property type="protein sequence ID" value="CAG8631629.1"/>
    <property type="molecule type" value="Genomic_DNA"/>
</dbReference>
<comment type="caution">
    <text evidence="1">The sequence shown here is derived from an EMBL/GenBank/DDBJ whole genome shotgun (WGS) entry which is preliminary data.</text>
</comment>
<organism evidence="1 2">
    <name type="scientific">Racocetra persica</name>
    <dbReference type="NCBI Taxonomy" id="160502"/>
    <lineage>
        <taxon>Eukaryota</taxon>
        <taxon>Fungi</taxon>
        <taxon>Fungi incertae sedis</taxon>
        <taxon>Mucoromycota</taxon>
        <taxon>Glomeromycotina</taxon>
        <taxon>Glomeromycetes</taxon>
        <taxon>Diversisporales</taxon>
        <taxon>Gigasporaceae</taxon>
        <taxon>Racocetra</taxon>
    </lineage>
</organism>
<dbReference type="Proteomes" id="UP000789920">
    <property type="component" value="Unassembled WGS sequence"/>
</dbReference>
<sequence>MNYEDQGMVMKLPDQYSEQNNFIHRDAYNKINFTEWGEEDGDFELEEEFHQSNQIQVIQDNNSQQELSSGADQQDVEKTVSPDQIHLTQTNDEQVDEVTIDDDTHFPPRDNEMKSILEEIEKLEQSESVQVNEIPVQSVLIDRNDVSTLESEITKSQQSEKGRKKVSKKSTARRKSKADTDSVQPVENVENNLYSEDGNDSGDDNLKRENSEMSASITKSGRKIHKPIFFNPSSYIEPKKKLTDAKDPSSEPNKAPSDSKKSSSKRSL</sequence>
<name>A0ACA9N350_9GLOM</name>
<evidence type="ECO:0000313" key="1">
    <source>
        <dbReference type="EMBL" id="CAG8631629.1"/>
    </source>
</evidence>
<keyword evidence="2" id="KW-1185">Reference proteome</keyword>
<gene>
    <name evidence="1" type="ORF">RPERSI_LOCUS7136</name>
</gene>
<evidence type="ECO:0000313" key="2">
    <source>
        <dbReference type="Proteomes" id="UP000789920"/>
    </source>
</evidence>
<reference evidence="1" key="1">
    <citation type="submission" date="2021-06" db="EMBL/GenBank/DDBJ databases">
        <authorList>
            <person name="Kallberg Y."/>
            <person name="Tangrot J."/>
            <person name="Rosling A."/>
        </authorList>
    </citation>
    <scope>NUCLEOTIDE SEQUENCE</scope>
    <source>
        <strain evidence="1">MA461A</strain>
    </source>
</reference>
<feature type="non-terminal residue" evidence="1">
    <location>
        <position position="268"/>
    </location>
</feature>